<evidence type="ECO:0000313" key="3">
    <source>
        <dbReference type="Proteomes" id="UP001597525"/>
    </source>
</evidence>
<evidence type="ECO:0008006" key="4">
    <source>
        <dbReference type="Google" id="ProtNLM"/>
    </source>
</evidence>
<dbReference type="PROSITE" id="PS51257">
    <property type="entry name" value="PROKAR_LIPOPROTEIN"/>
    <property type="match status" value="1"/>
</dbReference>
<feature type="chain" id="PRO_5045104904" description="DUF1735 domain-containing protein" evidence="1">
    <location>
        <begin position="22"/>
        <end position="182"/>
    </location>
</feature>
<accession>A0ABW6BDE5</accession>
<dbReference type="Proteomes" id="UP001597525">
    <property type="component" value="Unassembled WGS sequence"/>
</dbReference>
<feature type="signal peptide" evidence="1">
    <location>
        <begin position="1"/>
        <end position="21"/>
    </location>
</feature>
<keyword evidence="3" id="KW-1185">Reference proteome</keyword>
<keyword evidence="1" id="KW-0732">Signal</keyword>
<dbReference type="EMBL" id="JBHUPB010000003">
    <property type="protein sequence ID" value="MFD2966211.1"/>
    <property type="molecule type" value="Genomic_DNA"/>
</dbReference>
<evidence type="ECO:0000256" key="1">
    <source>
        <dbReference type="SAM" id="SignalP"/>
    </source>
</evidence>
<dbReference type="RefSeq" id="WP_320184002.1">
    <property type="nucleotide sequence ID" value="NZ_CP138332.1"/>
</dbReference>
<name>A0ABW6BDE5_9SPHI</name>
<protein>
    <recommendedName>
        <fullName evidence="4">DUF1735 domain-containing protein</fullName>
    </recommendedName>
</protein>
<proteinExistence type="predicted"/>
<organism evidence="2 3">
    <name type="scientific">Sphingobacterium bambusae</name>
    <dbReference type="NCBI Taxonomy" id="662858"/>
    <lineage>
        <taxon>Bacteria</taxon>
        <taxon>Pseudomonadati</taxon>
        <taxon>Bacteroidota</taxon>
        <taxon>Sphingobacteriia</taxon>
        <taxon>Sphingobacteriales</taxon>
        <taxon>Sphingobacteriaceae</taxon>
        <taxon>Sphingobacterium</taxon>
    </lineage>
</organism>
<gene>
    <name evidence="2" type="ORF">ACFS7Y_02375</name>
</gene>
<reference evidence="3" key="1">
    <citation type="journal article" date="2019" name="Int. J. Syst. Evol. Microbiol.">
        <title>The Global Catalogue of Microorganisms (GCM) 10K type strain sequencing project: providing services to taxonomists for standard genome sequencing and annotation.</title>
        <authorList>
            <consortium name="The Broad Institute Genomics Platform"/>
            <consortium name="The Broad Institute Genome Sequencing Center for Infectious Disease"/>
            <person name="Wu L."/>
            <person name="Ma J."/>
        </authorList>
    </citation>
    <scope>NUCLEOTIDE SEQUENCE [LARGE SCALE GENOMIC DNA]</scope>
    <source>
        <strain evidence="3">KCTC 22814</strain>
    </source>
</reference>
<sequence length="182" mass="19635">MKRYPYILAATLLFFALLSSCKGDDAAAPTQAEKKIVETRLKFGSTYGSHALYLSAQGTSINGGLSPDFNFIGLETQEEGSIIHEASVIKTATYSSIPSDEVRFKTSEPVSTLSVAIAAPYQIFVDPNTPTMNFTIEFYLDGKKVASASENPFPSNSPGKVYVFDVSDPENIIVSYPPSVGN</sequence>
<comment type="caution">
    <text evidence="2">The sequence shown here is derived from an EMBL/GenBank/DDBJ whole genome shotgun (WGS) entry which is preliminary data.</text>
</comment>
<evidence type="ECO:0000313" key="2">
    <source>
        <dbReference type="EMBL" id="MFD2966211.1"/>
    </source>
</evidence>